<feature type="region of interest" description="Disordered" evidence="5">
    <location>
        <begin position="32"/>
        <end position="205"/>
    </location>
</feature>
<dbReference type="InterPro" id="IPR052602">
    <property type="entry name" value="Growth_transcription_reg"/>
</dbReference>
<gene>
    <name evidence="7" type="ORF">LTR24_003243</name>
</gene>
<dbReference type="Proteomes" id="UP001345013">
    <property type="component" value="Unassembled WGS sequence"/>
</dbReference>
<name>A0ABR0KHB6_9EURO</name>
<comment type="caution">
    <text evidence="7">The sequence shown here is derived from an EMBL/GenBank/DDBJ whole genome shotgun (WGS) entry which is preliminary data.</text>
</comment>
<evidence type="ECO:0000256" key="1">
    <source>
        <dbReference type="ARBA" id="ARBA00004555"/>
    </source>
</evidence>
<feature type="region of interest" description="Disordered" evidence="5">
    <location>
        <begin position="373"/>
        <end position="425"/>
    </location>
</feature>
<keyword evidence="2" id="KW-0333">Golgi apparatus</keyword>
<dbReference type="InterPro" id="IPR022091">
    <property type="entry name" value="TMF_TATA-bd"/>
</dbReference>
<comment type="subcellular location">
    <subcellularLocation>
        <location evidence="1">Golgi apparatus</location>
    </subcellularLocation>
</comment>
<keyword evidence="8" id="KW-1185">Reference proteome</keyword>
<evidence type="ECO:0000256" key="4">
    <source>
        <dbReference type="SAM" id="Coils"/>
    </source>
</evidence>
<reference evidence="7 8" key="1">
    <citation type="submission" date="2023-08" db="EMBL/GenBank/DDBJ databases">
        <title>Black Yeasts Isolated from many extreme environments.</title>
        <authorList>
            <person name="Coleine C."/>
            <person name="Stajich J.E."/>
            <person name="Selbmann L."/>
        </authorList>
    </citation>
    <scope>NUCLEOTIDE SEQUENCE [LARGE SCALE GENOMIC DNA]</scope>
    <source>
        <strain evidence="7 8">CCFEE 5885</strain>
    </source>
</reference>
<protein>
    <recommendedName>
        <fullName evidence="6">TATA element modulatory factor 1 TATA binding domain-containing protein</fullName>
    </recommendedName>
</protein>
<feature type="coiled-coil region" evidence="4">
    <location>
        <begin position="478"/>
        <end position="600"/>
    </location>
</feature>
<feature type="coiled-coil region" evidence="4">
    <location>
        <begin position="213"/>
        <end position="247"/>
    </location>
</feature>
<keyword evidence="3 4" id="KW-0175">Coiled coil</keyword>
<evidence type="ECO:0000256" key="2">
    <source>
        <dbReference type="ARBA" id="ARBA00023034"/>
    </source>
</evidence>
<evidence type="ECO:0000259" key="6">
    <source>
        <dbReference type="Pfam" id="PF12325"/>
    </source>
</evidence>
<feature type="compositionally biased region" description="Basic and acidic residues" evidence="5">
    <location>
        <begin position="60"/>
        <end position="76"/>
    </location>
</feature>
<evidence type="ECO:0000313" key="8">
    <source>
        <dbReference type="Proteomes" id="UP001345013"/>
    </source>
</evidence>
<feature type="compositionally biased region" description="Polar residues" evidence="5">
    <location>
        <begin position="47"/>
        <end position="59"/>
    </location>
</feature>
<organism evidence="7 8">
    <name type="scientific">Lithohypha guttulata</name>
    <dbReference type="NCBI Taxonomy" id="1690604"/>
    <lineage>
        <taxon>Eukaryota</taxon>
        <taxon>Fungi</taxon>
        <taxon>Dikarya</taxon>
        <taxon>Ascomycota</taxon>
        <taxon>Pezizomycotina</taxon>
        <taxon>Eurotiomycetes</taxon>
        <taxon>Chaetothyriomycetidae</taxon>
        <taxon>Chaetothyriales</taxon>
        <taxon>Trichomeriaceae</taxon>
        <taxon>Lithohypha</taxon>
    </lineage>
</organism>
<feature type="compositionally biased region" description="Basic and acidic residues" evidence="5">
    <location>
        <begin position="117"/>
        <end position="128"/>
    </location>
</feature>
<dbReference type="PANTHER" id="PTHR46515">
    <property type="entry name" value="TATA ELEMENT MODULATORY FACTOR TMF1"/>
    <property type="match status" value="1"/>
</dbReference>
<proteinExistence type="predicted"/>
<evidence type="ECO:0000256" key="5">
    <source>
        <dbReference type="SAM" id="MobiDB-lite"/>
    </source>
</evidence>
<feature type="compositionally biased region" description="Basic and acidic residues" evidence="5">
    <location>
        <begin position="381"/>
        <end position="404"/>
    </location>
</feature>
<feature type="coiled-coil region" evidence="4">
    <location>
        <begin position="727"/>
        <end position="775"/>
    </location>
</feature>
<sequence length="831" mass="92567">MSAQQKSKQSASRWGWMSQAVASVESGLDKILAEEDEASKKPVPKPTRSQENGTPSRTSSEARRSDSTNRTNDRLQARLAQAMAKKGASRPATPQPGSETPVPEKTDQPESQVESQRTSEDGTGKEEPEAAENILNMVGIPTLDATASPAEPAEEALTRSVRSSKDTPRDSLTVARDPPNPSTDSARLSNEALTGRSVSDAGADSDTKILNVQLEHEKSLSTLQEEINRYLERIDALQRNMQMLTRKTIEEAKQLKDDEDSSSHAKQLAERDEKIALLIDEGTKLTKGEMQYRNIIKKLRAETSTATKEQAAVRQRAEKAERSLSTSEARAIKAEREVKKAAIELATLSKSSSDAEAITKERNDLQSTLAEVRSQLSRANKRAEEAESKAQSEKLDIERRKNAELQDDLSSAKVERDLTEDKSKREIEGLKEALKREKEQARQLETEMLAEQAALESRLESFRVRAEEASSGDQGEPQAKLLRQIETLQNQYSAASQNWQGIETRITALEKERDEVVGREADLRRKLRDTTAKTKSATRELEAVQQSLNVLQDQQDEQKAEEQKVTKRTVQLEDELSKLKKDLEDQRLRAEKDMVRRIEEERVKWLASVSQSNSRIDSPAASLRKGGHFFDNLMSPQERPISRPLSQQPFHDYNLHSRINSSTSIRANGAMPRTPSIHVPDDQDDFFANVPATPASAVPTQAESGRAAINDVISASTAGAGPSVQLVERLSTNVRRLESEKAASKDEIVRLSSQRDEARQEVVNLMREIESKRAAEDRLSKVEGSHSALSKQYERTLELLGEKTELVEELKADIADVKAMYRHLADTMGKS</sequence>
<feature type="compositionally biased region" description="Polar residues" evidence="5">
    <location>
        <begin position="182"/>
        <end position="192"/>
    </location>
</feature>
<evidence type="ECO:0000313" key="7">
    <source>
        <dbReference type="EMBL" id="KAK5095026.1"/>
    </source>
</evidence>
<dbReference type="EMBL" id="JAVRRG010000030">
    <property type="protein sequence ID" value="KAK5095026.1"/>
    <property type="molecule type" value="Genomic_DNA"/>
</dbReference>
<feature type="domain" description="TATA element modulatory factor 1 TATA binding" evidence="6">
    <location>
        <begin position="715"/>
        <end position="828"/>
    </location>
</feature>
<accession>A0ABR0KHB6</accession>
<dbReference type="InterPro" id="IPR022092">
    <property type="entry name" value="TMF_DNA-bd"/>
</dbReference>
<feature type="compositionally biased region" description="Basic and acidic residues" evidence="5">
    <location>
        <begin position="413"/>
        <end position="425"/>
    </location>
</feature>
<dbReference type="PANTHER" id="PTHR46515:SF1">
    <property type="entry name" value="TATA ELEMENT MODULATORY FACTOR"/>
    <property type="match status" value="1"/>
</dbReference>
<dbReference type="Pfam" id="PF12325">
    <property type="entry name" value="TMF_TATA_bd"/>
    <property type="match status" value="1"/>
</dbReference>
<dbReference type="Pfam" id="PF12329">
    <property type="entry name" value="TMF_DNA_bd"/>
    <property type="match status" value="1"/>
</dbReference>
<evidence type="ECO:0000256" key="3">
    <source>
        <dbReference type="ARBA" id="ARBA00023054"/>
    </source>
</evidence>